<dbReference type="AlphaFoldDB" id="A0A0F9FDT7"/>
<proteinExistence type="predicted"/>
<reference evidence="1" key="1">
    <citation type="journal article" date="2015" name="Nature">
        <title>Complex archaea that bridge the gap between prokaryotes and eukaryotes.</title>
        <authorList>
            <person name="Spang A."/>
            <person name="Saw J.H."/>
            <person name="Jorgensen S.L."/>
            <person name="Zaremba-Niedzwiedzka K."/>
            <person name="Martijn J."/>
            <person name="Lind A.E."/>
            <person name="van Eijk R."/>
            <person name="Schleper C."/>
            <person name="Guy L."/>
            <person name="Ettema T.J."/>
        </authorList>
    </citation>
    <scope>NUCLEOTIDE SEQUENCE</scope>
</reference>
<evidence type="ECO:0000313" key="1">
    <source>
        <dbReference type="EMBL" id="KKL55445.1"/>
    </source>
</evidence>
<organism evidence="1">
    <name type="scientific">marine sediment metagenome</name>
    <dbReference type="NCBI Taxonomy" id="412755"/>
    <lineage>
        <taxon>unclassified sequences</taxon>
        <taxon>metagenomes</taxon>
        <taxon>ecological metagenomes</taxon>
    </lineage>
</organism>
<dbReference type="EMBL" id="LAZR01030839">
    <property type="protein sequence ID" value="KKL55445.1"/>
    <property type="molecule type" value="Genomic_DNA"/>
</dbReference>
<name>A0A0F9FDT7_9ZZZZ</name>
<gene>
    <name evidence="1" type="ORF">LCGC14_2255310</name>
</gene>
<accession>A0A0F9FDT7</accession>
<protein>
    <submittedName>
        <fullName evidence="1">Uncharacterized protein</fullName>
    </submittedName>
</protein>
<feature type="non-terminal residue" evidence="1">
    <location>
        <position position="127"/>
    </location>
</feature>
<sequence>MSLNYGWTYIENSTANAMQLASATWKLNEVHNIDPYVQDVAGDVHVGRDLLEIKRELILIDVFFKTRADIELFLKRVIALNTVGTSTVQIRVSTSSLPGAFFNFQSGINSMEMLFKMKGGIQKVANE</sequence>
<comment type="caution">
    <text evidence="1">The sequence shown here is derived from an EMBL/GenBank/DDBJ whole genome shotgun (WGS) entry which is preliminary data.</text>
</comment>